<keyword evidence="3" id="KW-0804">Transcription</keyword>
<dbReference type="AlphaFoldDB" id="A0A3D0WBL8"/>
<keyword evidence="1" id="KW-0805">Transcription regulation</keyword>
<evidence type="ECO:0000313" key="6">
    <source>
        <dbReference type="Proteomes" id="UP000262699"/>
    </source>
</evidence>
<dbReference type="InterPro" id="IPR036286">
    <property type="entry name" value="LexA/Signal_pep-like_sf"/>
</dbReference>
<dbReference type="PANTHER" id="PTHR40661:SF3">
    <property type="entry name" value="FELS-1 PROPHAGE TRANSCRIPTIONAL REGULATOR"/>
    <property type="match status" value="1"/>
</dbReference>
<dbReference type="Pfam" id="PF00717">
    <property type="entry name" value="Peptidase_S24"/>
    <property type="match status" value="1"/>
</dbReference>
<dbReference type="EMBL" id="DOYJ01000094">
    <property type="protein sequence ID" value="HCB75143.1"/>
    <property type="molecule type" value="Genomic_DNA"/>
</dbReference>
<dbReference type="Gene3D" id="2.10.109.10">
    <property type="entry name" value="Umud Fragment, subunit A"/>
    <property type="match status" value="1"/>
</dbReference>
<evidence type="ECO:0000313" key="5">
    <source>
        <dbReference type="EMBL" id="HCB75143.1"/>
    </source>
</evidence>
<keyword evidence="2" id="KW-0238">DNA-binding</keyword>
<dbReference type="InterPro" id="IPR015927">
    <property type="entry name" value="Peptidase_S24_S26A/B/C"/>
</dbReference>
<evidence type="ECO:0000259" key="4">
    <source>
        <dbReference type="Pfam" id="PF00717"/>
    </source>
</evidence>
<evidence type="ECO:0000256" key="2">
    <source>
        <dbReference type="ARBA" id="ARBA00023125"/>
    </source>
</evidence>
<reference evidence="5 6" key="1">
    <citation type="journal article" date="2018" name="Nat. Biotechnol.">
        <title>A standardized bacterial taxonomy based on genome phylogeny substantially revises the tree of life.</title>
        <authorList>
            <person name="Parks D.H."/>
            <person name="Chuvochina M."/>
            <person name="Waite D.W."/>
            <person name="Rinke C."/>
            <person name="Skarshewski A."/>
            <person name="Chaumeil P.A."/>
            <person name="Hugenholtz P."/>
        </authorList>
    </citation>
    <scope>NUCLEOTIDE SEQUENCE [LARGE SCALE GENOMIC DNA]</scope>
    <source>
        <strain evidence="5">UBA9015</strain>
    </source>
</reference>
<dbReference type="CDD" id="cd06529">
    <property type="entry name" value="S24_LexA-like"/>
    <property type="match status" value="1"/>
</dbReference>
<protein>
    <recommendedName>
        <fullName evidence="4">Peptidase S24/S26A/S26B/S26C domain-containing protein</fullName>
    </recommendedName>
</protein>
<organism evidence="5 6">
    <name type="scientific">Sphingomonas bacterium</name>
    <dbReference type="NCBI Taxonomy" id="1895847"/>
    <lineage>
        <taxon>Bacteria</taxon>
        <taxon>Pseudomonadati</taxon>
        <taxon>Pseudomonadota</taxon>
        <taxon>Alphaproteobacteria</taxon>
        <taxon>Sphingomonadales</taxon>
        <taxon>Sphingomonadaceae</taxon>
        <taxon>Sphingomonas</taxon>
    </lineage>
</organism>
<name>A0A3D0WBL8_9SPHN</name>
<dbReference type="PANTHER" id="PTHR40661">
    <property type="match status" value="1"/>
</dbReference>
<comment type="caution">
    <text evidence="5">The sequence shown here is derived from an EMBL/GenBank/DDBJ whole genome shotgun (WGS) entry which is preliminary data.</text>
</comment>
<dbReference type="Proteomes" id="UP000262699">
    <property type="component" value="Unassembled WGS sequence"/>
</dbReference>
<feature type="domain" description="Peptidase S24/S26A/S26B/S26C" evidence="4">
    <location>
        <begin position="122"/>
        <end position="241"/>
    </location>
</feature>
<proteinExistence type="predicted"/>
<sequence length="247" mass="28205">MQQDFCTRGPTSVLVAPVPMADEDQAVQREREWLVAERKKRGWSTTKLADVARAIAQREGSDMKLRQQSISEFEQPEKAKRIPEWMRYVRMAFEEGEPNRDGDTERRGELVYIRQLDIRYALGPGAVIDQHASATLIPFNLDFIRGLTHAPTEKLFIATGFGDSMEPVLLKHDLVLIDTNETRLDLGDTLWALEYAEAGYIKRLRAVMRDGKRVLLILSANPDYPPEEADPNDVRIIGKVVWIARKM</sequence>
<dbReference type="GO" id="GO:0003677">
    <property type="term" value="F:DNA binding"/>
    <property type="evidence" value="ECO:0007669"/>
    <property type="project" value="UniProtKB-KW"/>
</dbReference>
<accession>A0A3D0WBL8</accession>
<evidence type="ECO:0000256" key="1">
    <source>
        <dbReference type="ARBA" id="ARBA00023015"/>
    </source>
</evidence>
<evidence type="ECO:0000256" key="3">
    <source>
        <dbReference type="ARBA" id="ARBA00023163"/>
    </source>
</evidence>
<gene>
    <name evidence="5" type="ORF">DEP91_03075</name>
</gene>
<dbReference type="SUPFAM" id="SSF51306">
    <property type="entry name" value="LexA/Signal peptidase"/>
    <property type="match status" value="1"/>
</dbReference>
<dbReference type="InterPro" id="IPR039418">
    <property type="entry name" value="LexA-like"/>
</dbReference>